<feature type="domain" description="HTH tetR-type" evidence="9">
    <location>
        <begin position="8"/>
        <end position="68"/>
    </location>
</feature>
<evidence type="ECO:0000256" key="4">
    <source>
        <dbReference type="ARBA" id="ARBA00023125"/>
    </source>
</evidence>
<evidence type="ECO:0000313" key="10">
    <source>
        <dbReference type="EMBL" id="AJQ93731.1"/>
    </source>
</evidence>
<dbReference type="SUPFAM" id="SSF46689">
    <property type="entry name" value="Homeodomain-like"/>
    <property type="match status" value="1"/>
</dbReference>
<keyword evidence="4 7" id="KW-0238">DNA-binding</keyword>
<dbReference type="UniPathway" id="UPA00529"/>
<dbReference type="GO" id="GO:0019285">
    <property type="term" value="P:glycine betaine biosynthetic process from choline"/>
    <property type="evidence" value="ECO:0007669"/>
    <property type="project" value="UniProtKB-UniRule"/>
</dbReference>
<dbReference type="Pfam" id="PF00440">
    <property type="entry name" value="TetR_N"/>
    <property type="match status" value="1"/>
</dbReference>
<name>A0A0C5VHK7_9GAMM</name>
<dbReference type="Pfam" id="PF13977">
    <property type="entry name" value="TetR_C_6"/>
    <property type="match status" value="1"/>
</dbReference>
<keyword evidence="11" id="KW-1185">Reference proteome</keyword>
<evidence type="ECO:0000256" key="8">
    <source>
        <dbReference type="PROSITE-ProRule" id="PRU00335"/>
    </source>
</evidence>
<evidence type="ECO:0000256" key="5">
    <source>
        <dbReference type="ARBA" id="ARBA00023163"/>
    </source>
</evidence>
<dbReference type="InterPro" id="IPR039538">
    <property type="entry name" value="BetI_C"/>
</dbReference>
<dbReference type="NCBIfam" id="NF001978">
    <property type="entry name" value="PRK00767.1"/>
    <property type="match status" value="1"/>
</dbReference>
<evidence type="ECO:0000259" key="9">
    <source>
        <dbReference type="PROSITE" id="PS50977"/>
    </source>
</evidence>
<dbReference type="AlphaFoldDB" id="A0A0C5VHK7"/>
<dbReference type="KEGG" id="gsn:YC6258_01683"/>
<dbReference type="PANTHER" id="PTHR30055:SF234">
    <property type="entry name" value="HTH-TYPE TRANSCRIPTIONAL REGULATOR BETI"/>
    <property type="match status" value="1"/>
</dbReference>
<dbReference type="Proteomes" id="UP000032266">
    <property type="component" value="Chromosome"/>
</dbReference>
<dbReference type="PROSITE" id="PS50977">
    <property type="entry name" value="HTH_TETR_2"/>
    <property type="match status" value="1"/>
</dbReference>
<reference evidence="10 11" key="1">
    <citation type="submission" date="2014-01" db="EMBL/GenBank/DDBJ databases">
        <title>Full genme sequencing of cellulolytic bacterium Gynuella sunshinyii YC6258T gen. nov., sp. nov.</title>
        <authorList>
            <person name="Khan H."/>
            <person name="Chung E.J."/>
            <person name="Chung Y.R."/>
        </authorList>
    </citation>
    <scope>NUCLEOTIDE SEQUENCE [LARGE SCALE GENOMIC DNA]</scope>
    <source>
        <strain evidence="10 11">YC6258</strain>
    </source>
</reference>
<evidence type="ECO:0000256" key="1">
    <source>
        <dbReference type="ARBA" id="ARBA00004719"/>
    </source>
</evidence>
<dbReference type="InterPro" id="IPR009057">
    <property type="entry name" value="Homeodomain-like_sf"/>
</dbReference>
<keyword evidence="2 7" id="KW-0678">Repressor</keyword>
<dbReference type="RefSeq" id="WP_044616434.1">
    <property type="nucleotide sequence ID" value="NZ_CP007142.1"/>
</dbReference>
<comment type="pathway">
    <text evidence="1 7">Amine and polyamine biosynthesis; betaine biosynthesis via choline pathway [regulation].</text>
</comment>
<accession>A0A0C5VHK7</accession>
<comment type="function">
    <text evidence="6">Repressor involved in the biosynthesis of the osmoprotectant glycine betaine. It represses transcription of the choline transporter BetT and the genes of BetAB involved in the synthesis of glycine betaine.</text>
</comment>
<dbReference type="STRING" id="1445510.YC6258_01683"/>
<dbReference type="InterPro" id="IPR001647">
    <property type="entry name" value="HTH_TetR"/>
</dbReference>
<dbReference type="HOGENOM" id="CLU_069356_15_4_6"/>
<dbReference type="GO" id="GO:0003700">
    <property type="term" value="F:DNA-binding transcription factor activity"/>
    <property type="evidence" value="ECO:0007669"/>
    <property type="project" value="UniProtKB-UniRule"/>
</dbReference>
<dbReference type="PRINTS" id="PR00455">
    <property type="entry name" value="HTHTETR"/>
</dbReference>
<dbReference type="PATRIC" id="fig|1445510.3.peg.1648"/>
<organism evidence="10 11">
    <name type="scientific">Gynuella sunshinyii YC6258</name>
    <dbReference type="NCBI Taxonomy" id="1445510"/>
    <lineage>
        <taxon>Bacteria</taxon>
        <taxon>Pseudomonadati</taxon>
        <taxon>Pseudomonadota</taxon>
        <taxon>Gammaproteobacteria</taxon>
        <taxon>Oceanospirillales</taxon>
        <taxon>Saccharospirillaceae</taxon>
        <taxon>Gynuella</taxon>
    </lineage>
</organism>
<comment type="function">
    <text evidence="7">Repressor involved in choline regulation of the bet genes.</text>
</comment>
<dbReference type="GO" id="GO:0000976">
    <property type="term" value="F:transcription cis-regulatory region binding"/>
    <property type="evidence" value="ECO:0007669"/>
    <property type="project" value="TreeGrafter"/>
</dbReference>
<proteinExistence type="inferred from homology"/>
<dbReference type="GO" id="GO:0045892">
    <property type="term" value="P:negative regulation of DNA-templated transcription"/>
    <property type="evidence" value="ECO:0007669"/>
    <property type="project" value="UniProtKB-UniRule"/>
</dbReference>
<keyword evidence="3 7" id="KW-0805">Transcription regulation</keyword>
<dbReference type="InterPro" id="IPR036271">
    <property type="entry name" value="Tet_transcr_reg_TetR-rel_C_sf"/>
</dbReference>
<dbReference type="PANTHER" id="PTHR30055">
    <property type="entry name" value="HTH-TYPE TRANSCRIPTIONAL REGULATOR RUTR"/>
    <property type="match status" value="1"/>
</dbReference>
<protein>
    <recommendedName>
        <fullName evidence="7">HTH-type transcriptional regulator BetI</fullName>
    </recommendedName>
</protein>
<dbReference type="InterPro" id="IPR017757">
    <property type="entry name" value="Tscrpt_rep_BetI"/>
</dbReference>
<evidence type="ECO:0000256" key="2">
    <source>
        <dbReference type="ARBA" id="ARBA00022491"/>
    </source>
</evidence>
<dbReference type="HAMAP" id="MF_00768">
    <property type="entry name" value="HTH_type_BetI"/>
    <property type="match status" value="1"/>
</dbReference>
<evidence type="ECO:0000313" key="11">
    <source>
        <dbReference type="Proteomes" id="UP000032266"/>
    </source>
</evidence>
<dbReference type="InterPro" id="IPR050109">
    <property type="entry name" value="HTH-type_TetR-like_transc_reg"/>
</dbReference>
<dbReference type="EMBL" id="CP007142">
    <property type="protein sequence ID" value="AJQ93731.1"/>
    <property type="molecule type" value="Genomic_DNA"/>
</dbReference>
<sequence>MPKVGMAAIRRPQLIDAAMEAINQVGLHKASVAMISDLAGMSPAIINHHFGGKDHLLEATMRSVLRKLSESVMAELRKTHPDDVVGRIKAIVRGNFDPHQTDAKVVKTWLAFWSESMHHPALFRLQRVNEKRLLSHLKLELKRVLPAPQAHRAAQMLAALIDGIWLRGALSQRGINSEQAQQLIHACLERQLPAEVLVNPNRYRPVSRTELKVKT</sequence>
<dbReference type="Gene3D" id="1.10.357.10">
    <property type="entry name" value="Tetracycline Repressor, domain 2"/>
    <property type="match status" value="1"/>
</dbReference>
<dbReference type="OrthoDB" id="7618612at2"/>
<dbReference type="NCBIfam" id="TIGR03384">
    <property type="entry name" value="betaine_BetI"/>
    <property type="match status" value="1"/>
</dbReference>
<feature type="DNA-binding region" description="H-T-H motif" evidence="7 8">
    <location>
        <begin position="31"/>
        <end position="50"/>
    </location>
</feature>
<evidence type="ECO:0000256" key="3">
    <source>
        <dbReference type="ARBA" id="ARBA00023015"/>
    </source>
</evidence>
<dbReference type="SUPFAM" id="SSF48498">
    <property type="entry name" value="Tetracyclin repressor-like, C-terminal domain"/>
    <property type="match status" value="1"/>
</dbReference>
<evidence type="ECO:0000256" key="6">
    <source>
        <dbReference type="ARBA" id="ARBA00024936"/>
    </source>
</evidence>
<evidence type="ECO:0000256" key="7">
    <source>
        <dbReference type="HAMAP-Rule" id="MF_00768"/>
    </source>
</evidence>
<keyword evidence="5 7" id="KW-0804">Transcription</keyword>
<gene>
    <name evidence="7" type="primary">betI</name>
    <name evidence="10" type="ORF">YC6258_01683</name>
</gene>